<dbReference type="InterPro" id="IPR046847">
    <property type="entry name" value="Xre-like_HTH"/>
</dbReference>
<dbReference type="Pfam" id="PF20432">
    <property type="entry name" value="Xre-like-HTH"/>
    <property type="match status" value="1"/>
</dbReference>
<name>A0ABV7D2S2_9PROT</name>
<sequence length="138" mass="15685">MKKTQSPRSLDDIETRKAISSTAVKAFIGIMDTWDASTDERCAIMGGLSEETYQKWTEGKVGTLTQDQLERIGHILGIHKNLCLLFSEEAGRMRWFKSPNHDGVFQGKSPYQLIASGKKINLSNIRAYIKTIMWVQKY</sequence>
<evidence type="ECO:0000313" key="2">
    <source>
        <dbReference type="EMBL" id="MFC3051422.1"/>
    </source>
</evidence>
<feature type="domain" description="Antitoxin Xre-like helix-turn-helix" evidence="1">
    <location>
        <begin position="20"/>
        <end position="76"/>
    </location>
</feature>
<accession>A0ABV7D2S2</accession>
<dbReference type="EMBL" id="JBHRSL010000003">
    <property type="protein sequence ID" value="MFC3051422.1"/>
    <property type="molecule type" value="Genomic_DNA"/>
</dbReference>
<protein>
    <submittedName>
        <fullName evidence="2">Antitoxin Xre-like helix-turn-helix domain-containing protein</fullName>
    </submittedName>
</protein>
<keyword evidence="3" id="KW-1185">Reference proteome</keyword>
<proteinExistence type="predicted"/>
<reference evidence="3" key="1">
    <citation type="journal article" date="2019" name="Int. J. Syst. Evol. Microbiol.">
        <title>The Global Catalogue of Microorganisms (GCM) 10K type strain sequencing project: providing services to taxonomists for standard genome sequencing and annotation.</title>
        <authorList>
            <consortium name="The Broad Institute Genomics Platform"/>
            <consortium name="The Broad Institute Genome Sequencing Center for Infectious Disease"/>
            <person name="Wu L."/>
            <person name="Ma J."/>
        </authorList>
    </citation>
    <scope>NUCLEOTIDE SEQUENCE [LARGE SCALE GENOMIC DNA]</scope>
    <source>
        <strain evidence="3">KCTC 62164</strain>
    </source>
</reference>
<evidence type="ECO:0000259" key="1">
    <source>
        <dbReference type="Pfam" id="PF20432"/>
    </source>
</evidence>
<comment type="caution">
    <text evidence="2">The sequence shown here is derived from an EMBL/GenBank/DDBJ whole genome shotgun (WGS) entry which is preliminary data.</text>
</comment>
<evidence type="ECO:0000313" key="3">
    <source>
        <dbReference type="Proteomes" id="UP001595444"/>
    </source>
</evidence>
<organism evidence="2 3">
    <name type="scientific">Kordiimonas pumila</name>
    <dbReference type="NCBI Taxonomy" id="2161677"/>
    <lineage>
        <taxon>Bacteria</taxon>
        <taxon>Pseudomonadati</taxon>
        <taxon>Pseudomonadota</taxon>
        <taxon>Alphaproteobacteria</taxon>
        <taxon>Kordiimonadales</taxon>
        <taxon>Kordiimonadaceae</taxon>
        <taxon>Kordiimonas</taxon>
    </lineage>
</organism>
<dbReference type="Proteomes" id="UP001595444">
    <property type="component" value="Unassembled WGS sequence"/>
</dbReference>
<dbReference type="RefSeq" id="WP_194214365.1">
    <property type="nucleotide sequence ID" value="NZ_CP061205.1"/>
</dbReference>
<gene>
    <name evidence="2" type="ORF">ACFOKA_05850</name>
</gene>